<proteinExistence type="predicted"/>
<evidence type="ECO:0000313" key="1">
    <source>
        <dbReference type="EMBL" id="MSA68189.1"/>
    </source>
</evidence>
<dbReference type="CDD" id="cd10447">
    <property type="entry name" value="GIY-YIG_unchar_2"/>
    <property type="match status" value="1"/>
</dbReference>
<comment type="caution">
    <text evidence="1">The sequence shown here is derived from an EMBL/GenBank/DDBJ whole genome shotgun (WGS) entry which is preliminary data.</text>
</comment>
<protein>
    <submittedName>
        <fullName evidence="1">DUF4357 domain-containing protein</fullName>
    </submittedName>
</protein>
<gene>
    <name evidence="1" type="ORF">GKC89_03515</name>
</gene>
<organism evidence="1">
    <name type="scientific">Ligilactobacillus ruminis</name>
    <dbReference type="NCBI Taxonomy" id="1623"/>
    <lineage>
        <taxon>Bacteria</taxon>
        <taxon>Bacillati</taxon>
        <taxon>Bacillota</taxon>
        <taxon>Bacilli</taxon>
        <taxon>Lactobacillales</taxon>
        <taxon>Lactobacillaceae</taxon>
        <taxon>Ligilactobacillus</taxon>
    </lineage>
</organism>
<sequence>MQQSQGKTISIYLMDGTSEGRWKASLANWNGVGYRIPRDEVKNCGDIADLKKPGVYFLFGNEIETGRTFIYIGEADAVRTRIMQPHTFEERGDSWTDAVIFVTTDDSLEKGRVKYLENRFYTLAVDAGRYLVRNGNTPKQSPVSAPVRDTLEGFISNVRLVLPTMGYRAFDPLPVPLSAKAPVVEKESDLLYFSRKNKRVCNAVCRMTDQGFLVFKGSSITPDVAPYATGVIRSRTENAASIGSDGILVNDILFRTASAASSFVCGGSSNGLVDWKNRAGVSLKKIMDDGPEKCRADLLHLSGRGIEATGYEADDGRFVVCKGSGFSMTEVASCSKKKLRAELIAEGKVKNGVFTEDVSFKSKSSAAGCVLGASVDGVKSWK</sequence>
<name>A0A6A8GTB5_9LACO</name>
<dbReference type="RefSeq" id="WP_154236597.1">
    <property type="nucleotide sequence ID" value="NZ_WKNS01000003.1"/>
</dbReference>
<dbReference type="AlphaFoldDB" id="A0A6A8GTB5"/>
<reference evidence="1" key="1">
    <citation type="journal article" date="2019" name="Nat. Med.">
        <title>A library of human gut bacterial isolates paired with longitudinal multiomics data enables mechanistic microbiome research.</title>
        <authorList>
            <person name="Poyet M."/>
            <person name="Groussin M."/>
            <person name="Gibbons S.M."/>
            <person name="Avila-Pacheco J."/>
            <person name="Jiang X."/>
            <person name="Kearney S.M."/>
            <person name="Perrotta A.R."/>
            <person name="Berdy B."/>
            <person name="Zhao S."/>
            <person name="Lieberman T.D."/>
            <person name="Swanson P.K."/>
            <person name="Smith M."/>
            <person name="Roesemann S."/>
            <person name="Alexander J.E."/>
            <person name="Rich S.A."/>
            <person name="Livny J."/>
            <person name="Vlamakis H."/>
            <person name="Clish C."/>
            <person name="Bullock K."/>
            <person name="Deik A."/>
            <person name="Scott J."/>
            <person name="Pierce K.A."/>
            <person name="Xavier R.J."/>
            <person name="Alm E.J."/>
        </authorList>
    </citation>
    <scope>NUCLEOTIDE SEQUENCE</scope>
    <source>
        <strain evidence="1">BIOML-A18</strain>
    </source>
</reference>
<dbReference type="EMBL" id="WKOD01000007">
    <property type="protein sequence ID" value="MSA68189.1"/>
    <property type="molecule type" value="Genomic_DNA"/>
</dbReference>
<accession>A0A6A8GTB5</accession>